<organism evidence="1 2">
    <name type="scientific">Heterorhabditis bacteriophora</name>
    <name type="common">Entomopathogenic nematode worm</name>
    <dbReference type="NCBI Taxonomy" id="37862"/>
    <lineage>
        <taxon>Eukaryota</taxon>
        <taxon>Metazoa</taxon>
        <taxon>Ecdysozoa</taxon>
        <taxon>Nematoda</taxon>
        <taxon>Chromadorea</taxon>
        <taxon>Rhabditida</taxon>
        <taxon>Rhabditina</taxon>
        <taxon>Rhabditomorpha</taxon>
        <taxon>Strongyloidea</taxon>
        <taxon>Heterorhabditidae</taxon>
        <taxon>Heterorhabditis</taxon>
    </lineage>
</organism>
<sequence>MKKFPQLTLGHKDERLRFARIFMRCDWEKLEDNGVATMKWPSRSPDLNPMENLWAFLVCQIYGNNYQFNTVKGLQSALAKHGAKNISMVPTNVGCLPGWDSFVKTSTVEYKEDLGVYLVANNDLVYAHLEKEWGDAANINEWPITPDVTASFSSLAQPPSVANMPPTHLVDFDDYLKYAMESYVADINTDAGKTTIIFTLKEKAGALAETLKVFQFTQSIKGVWKEETEIVIQI</sequence>
<evidence type="ECO:0000313" key="2">
    <source>
        <dbReference type="WBParaSite" id="Hba_15534"/>
    </source>
</evidence>
<dbReference type="AlphaFoldDB" id="A0A1I7XDB8"/>
<dbReference type="InterPro" id="IPR036397">
    <property type="entry name" value="RNaseH_sf"/>
</dbReference>
<reference evidence="2" key="1">
    <citation type="submission" date="2016-11" db="UniProtKB">
        <authorList>
            <consortium name="WormBaseParasite"/>
        </authorList>
    </citation>
    <scope>IDENTIFICATION</scope>
</reference>
<dbReference type="Gene3D" id="3.30.420.10">
    <property type="entry name" value="Ribonuclease H-like superfamily/Ribonuclease H"/>
    <property type="match status" value="1"/>
</dbReference>
<protein>
    <submittedName>
        <fullName evidence="2">DDE_3 domain-containing protein</fullName>
    </submittedName>
</protein>
<dbReference type="GO" id="GO:0003676">
    <property type="term" value="F:nucleic acid binding"/>
    <property type="evidence" value="ECO:0007669"/>
    <property type="project" value="InterPro"/>
</dbReference>
<name>A0A1I7XDB8_HETBA</name>
<evidence type="ECO:0000313" key="1">
    <source>
        <dbReference type="Proteomes" id="UP000095283"/>
    </source>
</evidence>
<proteinExistence type="predicted"/>
<keyword evidence="1" id="KW-1185">Reference proteome</keyword>
<dbReference type="Proteomes" id="UP000095283">
    <property type="component" value="Unplaced"/>
</dbReference>
<dbReference type="WBParaSite" id="Hba_15534">
    <property type="protein sequence ID" value="Hba_15534"/>
    <property type="gene ID" value="Hba_15534"/>
</dbReference>
<accession>A0A1I7XDB8</accession>